<evidence type="ECO:0000256" key="3">
    <source>
        <dbReference type="ARBA" id="ARBA00022475"/>
    </source>
</evidence>
<keyword evidence="4 7" id="KW-0812">Transmembrane</keyword>
<keyword evidence="3" id="KW-1003">Cell membrane</keyword>
<protein>
    <submittedName>
        <fullName evidence="9">ABC transporter permease subunit</fullName>
    </submittedName>
</protein>
<sequence>MLRLALRRLLLILPTLIGVSLVTFLFLSYVPDPTDDPSLPVTPSERARLRRERFLDLPTFINFGTRDVRARAGDAMHAIVEGDAEQKARGRAELARLGGAALPHVLPALDTLAVGPRAEVALALAPVGERMGLSGERLSDPARAVAFWTRFWDDRGIEFRRASVRSAVRRLARYGSASRAAELRDLDTFVLEDVLGALERPSDAASFERARALVDIAAHVTGREDRISPGDDYETALACVERWASFWMVYKNDFVTLDGPSRFAAIVLETRYGKWALGAVTRRLGVGIDGVPVLDGIFRRAPVTLTLVFGAIALAYAAAVPIGLLGAASRGRRRDGITAAIVLVLYAIPTAFFAILAARASVGGGLFLPTVVLALGLVAAPARQARVGLASAFEQDHVRASLARGASRARALFVHALPSALLPVVTLATLEAPMALGGAFVVERVFALEGLGAATIVAVQSRDTSWLMAVSIFTAATATLGVILTDLVYTRLDPRLAQSILRQRSRA</sequence>
<feature type="transmembrane region" description="Helical" evidence="7">
    <location>
        <begin position="466"/>
        <end position="489"/>
    </location>
</feature>
<keyword evidence="10" id="KW-1185">Reference proteome</keyword>
<feature type="transmembrane region" description="Helical" evidence="7">
    <location>
        <begin position="9"/>
        <end position="30"/>
    </location>
</feature>
<dbReference type="SUPFAM" id="SSF161098">
    <property type="entry name" value="MetI-like"/>
    <property type="match status" value="1"/>
</dbReference>
<feature type="transmembrane region" description="Helical" evidence="7">
    <location>
        <begin position="303"/>
        <end position="325"/>
    </location>
</feature>
<reference evidence="9 10" key="1">
    <citation type="submission" date="2019-10" db="EMBL/GenBank/DDBJ databases">
        <title>A soil myxobacterium in the family Polyangiaceae.</title>
        <authorList>
            <person name="Li Y."/>
            <person name="Wang J."/>
        </authorList>
    </citation>
    <scope>NUCLEOTIDE SEQUENCE [LARGE SCALE GENOMIC DNA]</scope>
    <source>
        <strain evidence="9 10">DSM 14734</strain>
    </source>
</reference>
<comment type="similarity">
    <text evidence="7">Belongs to the binding-protein-dependent transport system permease family.</text>
</comment>
<proteinExistence type="inferred from homology"/>
<comment type="subcellular location">
    <subcellularLocation>
        <location evidence="1 7">Cell membrane</location>
        <topology evidence="1 7">Multi-pass membrane protein</topology>
    </subcellularLocation>
</comment>
<dbReference type="InterPro" id="IPR000515">
    <property type="entry name" value="MetI-like"/>
</dbReference>
<gene>
    <name evidence="9" type="ORF">GF068_38140</name>
</gene>
<evidence type="ECO:0000313" key="9">
    <source>
        <dbReference type="EMBL" id="MRG97703.1"/>
    </source>
</evidence>
<dbReference type="PANTHER" id="PTHR30465">
    <property type="entry name" value="INNER MEMBRANE ABC TRANSPORTER"/>
    <property type="match status" value="1"/>
</dbReference>
<feature type="transmembrane region" description="Helical" evidence="7">
    <location>
        <begin position="436"/>
        <end position="459"/>
    </location>
</feature>
<dbReference type="CDD" id="cd06261">
    <property type="entry name" value="TM_PBP2"/>
    <property type="match status" value="1"/>
</dbReference>
<evidence type="ECO:0000313" key="10">
    <source>
        <dbReference type="Proteomes" id="UP000440224"/>
    </source>
</evidence>
<accession>A0A6N7Q0C9</accession>
<evidence type="ECO:0000256" key="6">
    <source>
        <dbReference type="ARBA" id="ARBA00023136"/>
    </source>
</evidence>
<evidence type="ECO:0000256" key="1">
    <source>
        <dbReference type="ARBA" id="ARBA00004651"/>
    </source>
</evidence>
<dbReference type="Gene3D" id="1.10.3720.10">
    <property type="entry name" value="MetI-like"/>
    <property type="match status" value="1"/>
</dbReference>
<evidence type="ECO:0000256" key="2">
    <source>
        <dbReference type="ARBA" id="ARBA00022448"/>
    </source>
</evidence>
<dbReference type="PANTHER" id="PTHR30465:SF0">
    <property type="entry name" value="OLIGOPEPTIDE TRANSPORT SYSTEM PERMEASE PROTEIN APPB"/>
    <property type="match status" value="1"/>
</dbReference>
<evidence type="ECO:0000256" key="7">
    <source>
        <dbReference type="RuleBase" id="RU363032"/>
    </source>
</evidence>
<comment type="caution">
    <text evidence="9">The sequence shown here is derived from an EMBL/GenBank/DDBJ whole genome shotgun (WGS) entry which is preliminary data.</text>
</comment>
<keyword evidence="2 7" id="KW-0813">Transport</keyword>
<dbReference type="OrthoDB" id="3543764at2"/>
<dbReference type="Proteomes" id="UP000440224">
    <property type="component" value="Unassembled WGS sequence"/>
</dbReference>
<dbReference type="EMBL" id="WJIE01000020">
    <property type="protein sequence ID" value="MRG97703.1"/>
    <property type="molecule type" value="Genomic_DNA"/>
</dbReference>
<dbReference type="GO" id="GO:0005886">
    <property type="term" value="C:plasma membrane"/>
    <property type="evidence" value="ECO:0007669"/>
    <property type="project" value="UniProtKB-SubCell"/>
</dbReference>
<feature type="transmembrane region" description="Helical" evidence="7">
    <location>
        <begin position="411"/>
        <end position="430"/>
    </location>
</feature>
<dbReference type="RefSeq" id="WP_153824483.1">
    <property type="nucleotide sequence ID" value="NZ_WJIE01000020.1"/>
</dbReference>
<keyword evidence="6 7" id="KW-0472">Membrane</keyword>
<dbReference type="AlphaFoldDB" id="A0A6N7Q0C9"/>
<name>A0A6N7Q0C9_9BACT</name>
<dbReference type="PROSITE" id="PS50928">
    <property type="entry name" value="ABC_TM1"/>
    <property type="match status" value="1"/>
</dbReference>
<evidence type="ECO:0000256" key="5">
    <source>
        <dbReference type="ARBA" id="ARBA00022989"/>
    </source>
</evidence>
<dbReference type="GO" id="GO:0055085">
    <property type="term" value="P:transmembrane transport"/>
    <property type="evidence" value="ECO:0007669"/>
    <property type="project" value="InterPro"/>
</dbReference>
<dbReference type="Pfam" id="PF00528">
    <property type="entry name" value="BPD_transp_1"/>
    <property type="match status" value="1"/>
</dbReference>
<evidence type="ECO:0000256" key="4">
    <source>
        <dbReference type="ARBA" id="ARBA00022692"/>
    </source>
</evidence>
<feature type="transmembrane region" description="Helical" evidence="7">
    <location>
        <begin position="364"/>
        <end position="382"/>
    </location>
</feature>
<dbReference type="InterPro" id="IPR035906">
    <property type="entry name" value="MetI-like_sf"/>
</dbReference>
<feature type="domain" description="ABC transmembrane type-1" evidence="8">
    <location>
        <begin position="301"/>
        <end position="489"/>
    </location>
</feature>
<evidence type="ECO:0000259" key="8">
    <source>
        <dbReference type="PROSITE" id="PS50928"/>
    </source>
</evidence>
<feature type="transmembrane region" description="Helical" evidence="7">
    <location>
        <begin position="337"/>
        <end position="358"/>
    </location>
</feature>
<organism evidence="9 10">
    <name type="scientific">Polyangium spumosum</name>
    <dbReference type="NCBI Taxonomy" id="889282"/>
    <lineage>
        <taxon>Bacteria</taxon>
        <taxon>Pseudomonadati</taxon>
        <taxon>Myxococcota</taxon>
        <taxon>Polyangia</taxon>
        <taxon>Polyangiales</taxon>
        <taxon>Polyangiaceae</taxon>
        <taxon>Polyangium</taxon>
    </lineage>
</organism>
<keyword evidence="5 7" id="KW-1133">Transmembrane helix</keyword>